<dbReference type="InterPro" id="IPR011009">
    <property type="entry name" value="Kinase-like_dom_sf"/>
</dbReference>
<accession>A0A1I2K4R2</accession>
<evidence type="ECO:0000313" key="2">
    <source>
        <dbReference type="Proteomes" id="UP000181942"/>
    </source>
</evidence>
<evidence type="ECO:0008006" key="3">
    <source>
        <dbReference type="Google" id="ProtNLM"/>
    </source>
</evidence>
<proteinExistence type="predicted"/>
<dbReference type="AlphaFoldDB" id="A0A1I2K4R2"/>
<protein>
    <recommendedName>
        <fullName evidence="3">Protein kinase domain-containing protein</fullName>
    </recommendedName>
</protein>
<reference evidence="1 2" key="1">
    <citation type="submission" date="2016-10" db="EMBL/GenBank/DDBJ databases">
        <authorList>
            <person name="de Groot N.N."/>
        </authorList>
    </citation>
    <scope>NUCLEOTIDE SEQUENCE [LARGE SCALE GENOMIC DNA]</scope>
    <source>
        <strain evidence="1 2">OK461</strain>
    </source>
</reference>
<organism evidence="1 2">
    <name type="scientific">Streptomyces mirabilis</name>
    <dbReference type="NCBI Taxonomy" id="68239"/>
    <lineage>
        <taxon>Bacteria</taxon>
        <taxon>Bacillati</taxon>
        <taxon>Actinomycetota</taxon>
        <taxon>Actinomycetes</taxon>
        <taxon>Kitasatosporales</taxon>
        <taxon>Streptomycetaceae</taxon>
        <taxon>Streptomyces</taxon>
    </lineage>
</organism>
<dbReference type="Gene3D" id="3.30.200.20">
    <property type="entry name" value="Phosphorylase Kinase, domain 1"/>
    <property type="match status" value="1"/>
</dbReference>
<gene>
    <name evidence="1" type="ORF">SAMN02787118_109275</name>
</gene>
<name>A0A1I2K4R2_9ACTN</name>
<dbReference type="Proteomes" id="UP000181942">
    <property type="component" value="Unassembled WGS sequence"/>
</dbReference>
<evidence type="ECO:0000313" key="1">
    <source>
        <dbReference type="EMBL" id="SFF61328.1"/>
    </source>
</evidence>
<sequence length="87" mass="9356">MAGPEPEDPSSVGNYRLLGRLGVGGMGRVFLVRSPSGRTVTVKVVHAELVRRPGFRSPFRREVQAARMISAAFTAPVIDADPETPLP</sequence>
<dbReference type="SUPFAM" id="SSF56112">
    <property type="entry name" value="Protein kinase-like (PK-like)"/>
    <property type="match status" value="1"/>
</dbReference>
<dbReference type="EMBL" id="FONR01000009">
    <property type="protein sequence ID" value="SFF61328.1"/>
    <property type="molecule type" value="Genomic_DNA"/>
</dbReference>